<dbReference type="EMBL" id="VICG01000012">
    <property type="protein sequence ID" value="KAA8566149.1"/>
    <property type="molecule type" value="Genomic_DNA"/>
</dbReference>
<feature type="compositionally biased region" description="Acidic residues" evidence="1">
    <location>
        <begin position="273"/>
        <end position="284"/>
    </location>
</feature>
<dbReference type="OrthoDB" id="4186058at2759"/>
<protein>
    <submittedName>
        <fullName evidence="2">Uncharacterized protein</fullName>
    </submittedName>
</protein>
<feature type="compositionally biased region" description="Low complexity" evidence="1">
    <location>
        <begin position="68"/>
        <end position="101"/>
    </location>
</feature>
<dbReference type="AlphaFoldDB" id="A0A5M9JE08"/>
<dbReference type="VEuPathDB" id="FungiDB:MFRU_056g00130"/>
<proteinExistence type="predicted"/>
<evidence type="ECO:0000256" key="1">
    <source>
        <dbReference type="SAM" id="MobiDB-lite"/>
    </source>
</evidence>
<evidence type="ECO:0000313" key="2">
    <source>
        <dbReference type="EMBL" id="KAA8566149.1"/>
    </source>
</evidence>
<sequence>MRPTTPDFNFAQSIGPSSPPETPTHSTFTFATQRQQMNFFHPSPKPNGIIPNGSGPHFSYNRPEDLSPRSTSPSSESSGSASPPRSESSQRAQSPISSPIRRQSRVVDKGNFTVEEITESDLEDYDCNEELIIRPHQYEDAESDRGHTAPTSTPAELDQRFINDLRDLTAHDGSEDLNNEDRDSSPLDEYEAWVQRDREERRRRRRSSATVQKRSLAQSIGSDTDDEDLQPDHLSANEAGSSARRLRRKTFNHGGDKRASLAFDDPPPRIPELEEPDSCEEVIEDDTELDDLKELPYYVLEQTMDIDSSS</sequence>
<name>A0A5M9JE08_MONFR</name>
<organism evidence="2 3">
    <name type="scientific">Monilinia fructicola</name>
    <name type="common">Brown rot fungus</name>
    <name type="synonym">Ciboria fructicola</name>
    <dbReference type="NCBI Taxonomy" id="38448"/>
    <lineage>
        <taxon>Eukaryota</taxon>
        <taxon>Fungi</taxon>
        <taxon>Dikarya</taxon>
        <taxon>Ascomycota</taxon>
        <taxon>Pezizomycotina</taxon>
        <taxon>Leotiomycetes</taxon>
        <taxon>Helotiales</taxon>
        <taxon>Sclerotiniaceae</taxon>
        <taxon>Monilinia</taxon>
    </lineage>
</organism>
<keyword evidence="3" id="KW-1185">Reference proteome</keyword>
<feature type="region of interest" description="Disordered" evidence="1">
    <location>
        <begin position="1"/>
        <end position="284"/>
    </location>
</feature>
<gene>
    <name evidence="2" type="ORF">EYC84_008752</name>
</gene>
<feature type="compositionally biased region" description="Acidic residues" evidence="1">
    <location>
        <begin position="116"/>
        <end position="129"/>
    </location>
</feature>
<feature type="compositionally biased region" description="Basic and acidic residues" evidence="1">
    <location>
        <begin position="131"/>
        <end position="147"/>
    </location>
</feature>
<feature type="compositionally biased region" description="Basic and acidic residues" evidence="1">
    <location>
        <begin position="157"/>
        <end position="185"/>
    </location>
</feature>
<reference evidence="2 3" key="1">
    <citation type="submission" date="2019-06" db="EMBL/GenBank/DDBJ databases">
        <title>Genome Sequence of the Brown Rot Fungal Pathogen Monilinia fructicola.</title>
        <authorList>
            <person name="De Miccolis Angelini R.M."/>
            <person name="Landi L."/>
            <person name="Abate D."/>
            <person name="Pollastro S."/>
            <person name="Romanazzi G."/>
            <person name="Faretra F."/>
        </authorList>
    </citation>
    <scope>NUCLEOTIDE SEQUENCE [LARGE SCALE GENOMIC DNA]</scope>
    <source>
        <strain evidence="2 3">Mfrc123</strain>
    </source>
</reference>
<feature type="compositionally biased region" description="Polar residues" evidence="1">
    <location>
        <begin position="1"/>
        <end position="15"/>
    </location>
</feature>
<dbReference type="Proteomes" id="UP000322873">
    <property type="component" value="Unassembled WGS sequence"/>
</dbReference>
<accession>A0A5M9JE08</accession>
<comment type="caution">
    <text evidence="2">The sequence shown here is derived from an EMBL/GenBank/DDBJ whole genome shotgun (WGS) entry which is preliminary data.</text>
</comment>
<feature type="compositionally biased region" description="Polar residues" evidence="1">
    <location>
        <begin position="208"/>
        <end position="222"/>
    </location>
</feature>
<evidence type="ECO:0000313" key="3">
    <source>
        <dbReference type="Proteomes" id="UP000322873"/>
    </source>
</evidence>